<evidence type="ECO:0000259" key="1">
    <source>
        <dbReference type="Pfam" id="PF00582"/>
    </source>
</evidence>
<dbReference type="EMBL" id="BBJM01000026">
    <property type="protein sequence ID" value="GAK48347.1"/>
    <property type="molecule type" value="Genomic_DNA"/>
</dbReference>
<comment type="caution">
    <text evidence="2">The sequence shown here is derived from an EMBL/GenBank/DDBJ whole genome shotgun (WGS) entry which is preliminary data.</text>
</comment>
<reference evidence="2" key="1">
    <citation type="journal article" date="2014" name="Genome Announc.">
        <title>Draft Genome Sequence of Lactobacillus oryzae Strain SG293T.</title>
        <authorList>
            <person name="Tanizawa Y."/>
            <person name="Fujisawa T."/>
            <person name="Mochizuki T."/>
            <person name="Kaminuma E."/>
            <person name="Nakamura Y."/>
            <person name="Tohno M."/>
        </authorList>
    </citation>
    <scope>NUCLEOTIDE SEQUENCE [LARGE SCALE GENOMIC DNA]</scope>
    <source>
        <strain evidence="2">SG293</strain>
    </source>
</reference>
<dbReference type="CDD" id="cd00293">
    <property type="entry name" value="USP-like"/>
    <property type="match status" value="1"/>
</dbReference>
<dbReference type="Gene3D" id="3.40.50.620">
    <property type="entry name" value="HUPs"/>
    <property type="match status" value="1"/>
</dbReference>
<dbReference type="OrthoDB" id="2306777at2"/>
<dbReference type="InterPro" id="IPR014729">
    <property type="entry name" value="Rossmann-like_a/b/a_fold"/>
</dbReference>
<dbReference type="SUPFAM" id="SSF52402">
    <property type="entry name" value="Adenine nucleotide alpha hydrolases-like"/>
    <property type="match status" value="1"/>
</dbReference>
<proteinExistence type="predicted"/>
<evidence type="ECO:0000313" key="2">
    <source>
        <dbReference type="EMBL" id="GAK48347.1"/>
    </source>
</evidence>
<sequence length="153" mass="17146">MNENEQIKPLFFNNVLLTVDADDSDSTERAFRFAVTYAKDNAVKLGIVSVMEREDINIYDSLSPDRLQEKRDAIRAIVNEYAKRAQEYGVKEVEPIVGEGGDIDDVVLEQIIPNFQPELIVCGADMVEHTRKAARTVGLHLAKRASVSVIVVR</sequence>
<name>A0A081BJX9_9LACO</name>
<keyword evidence="3" id="KW-1185">Reference proteome</keyword>
<organism evidence="2 3">
    <name type="scientific">Secundilactobacillus oryzae JCM 18671</name>
    <dbReference type="NCBI Taxonomy" id="1291743"/>
    <lineage>
        <taxon>Bacteria</taxon>
        <taxon>Bacillati</taxon>
        <taxon>Bacillota</taxon>
        <taxon>Bacilli</taxon>
        <taxon>Lactobacillales</taxon>
        <taxon>Lactobacillaceae</taxon>
        <taxon>Secundilactobacillus</taxon>
    </lineage>
</organism>
<dbReference type="Pfam" id="PF00582">
    <property type="entry name" value="Usp"/>
    <property type="match status" value="1"/>
</dbReference>
<evidence type="ECO:0000313" key="3">
    <source>
        <dbReference type="Proteomes" id="UP000028700"/>
    </source>
</evidence>
<gene>
    <name evidence="2" type="ORF">LOSG293_260100</name>
</gene>
<dbReference type="STRING" id="1291743.LOSG293_260100"/>
<dbReference type="eggNOG" id="COG0589">
    <property type="taxonomic scope" value="Bacteria"/>
</dbReference>
<dbReference type="RefSeq" id="WP_034528763.1">
    <property type="nucleotide sequence ID" value="NZ_BBAZ01000025.1"/>
</dbReference>
<protein>
    <submittedName>
        <fullName evidence="2">Universal stress protein UspA</fullName>
    </submittedName>
</protein>
<dbReference type="InterPro" id="IPR006016">
    <property type="entry name" value="UspA"/>
</dbReference>
<feature type="domain" description="UspA" evidence="1">
    <location>
        <begin position="13"/>
        <end position="153"/>
    </location>
</feature>
<dbReference type="AlphaFoldDB" id="A0A081BJX9"/>
<accession>A0A081BJX9</accession>
<dbReference type="Proteomes" id="UP000028700">
    <property type="component" value="Unassembled WGS sequence"/>
</dbReference>